<accession>A0A090KTW5</accession>
<dbReference type="Proteomes" id="UP000035682">
    <property type="component" value="Unplaced"/>
</dbReference>
<evidence type="ECO:0000256" key="6">
    <source>
        <dbReference type="ARBA" id="ARBA00022729"/>
    </source>
</evidence>
<dbReference type="InterPro" id="IPR018000">
    <property type="entry name" value="Neurotransmitter_ion_chnl_CS"/>
</dbReference>
<feature type="domain" description="Neurotransmitter-gated ion-channel ligand-binding" evidence="13">
    <location>
        <begin position="490"/>
        <end position="667"/>
    </location>
</feature>
<dbReference type="FunFam" id="2.70.170.10:FF:000052">
    <property type="entry name" value="Ligand-Gated ion Channel"/>
    <property type="match status" value="1"/>
</dbReference>
<keyword evidence="10 11" id="KW-0407">Ion channel</keyword>
<dbReference type="PRINTS" id="PR00252">
    <property type="entry name" value="NRIONCHANNEL"/>
</dbReference>
<keyword evidence="6" id="KW-0732">Signal</keyword>
<reference evidence="17" key="3">
    <citation type="submission" date="2020-12" db="UniProtKB">
        <authorList>
            <consortium name="WormBaseParasite"/>
        </authorList>
    </citation>
    <scope>IDENTIFICATION</scope>
</reference>
<dbReference type="OMA" id="DFSCLRA"/>
<organism evidence="15">
    <name type="scientific">Strongyloides ratti</name>
    <name type="common">Parasitic roundworm</name>
    <dbReference type="NCBI Taxonomy" id="34506"/>
    <lineage>
        <taxon>Eukaryota</taxon>
        <taxon>Metazoa</taxon>
        <taxon>Ecdysozoa</taxon>
        <taxon>Nematoda</taxon>
        <taxon>Chromadorea</taxon>
        <taxon>Rhabditida</taxon>
        <taxon>Tylenchina</taxon>
        <taxon>Panagrolaimomorpha</taxon>
        <taxon>Strongyloidoidea</taxon>
        <taxon>Strongyloididae</taxon>
        <taxon>Strongyloides</taxon>
    </lineage>
</organism>
<reference evidence="15" key="2">
    <citation type="submission" date="2014-09" db="EMBL/GenBank/DDBJ databases">
        <authorList>
            <person name="Aslett A.Martin."/>
        </authorList>
    </citation>
    <scope>NUCLEOTIDE SEQUENCE</scope>
    <source>
        <strain evidence="15">ED321 Heterogonic</strain>
    </source>
</reference>
<dbReference type="GeneID" id="36384098"/>
<dbReference type="CTD" id="36384098"/>
<dbReference type="WormBase" id="SRAE_X000104100">
    <property type="protein sequence ID" value="SRP08753"/>
    <property type="gene ID" value="WBGene00266604"/>
</dbReference>
<evidence type="ECO:0000256" key="1">
    <source>
        <dbReference type="ARBA" id="ARBA00004141"/>
    </source>
</evidence>
<evidence type="ECO:0000256" key="9">
    <source>
        <dbReference type="ARBA" id="ARBA00023136"/>
    </source>
</evidence>
<dbReference type="PANTHER" id="PTHR18945">
    <property type="entry name" value="NEUROTRANSMITTER GATED ION CHANNEL"/>
    <property type="match status" value="1"/>
</dbReference>
<evidence type="ECO:0000313" key="17">
    <source>
        <dbReference type="WBParaSite" id="SRAE_X000104100.1"/>
    </source>
</evidence>
<feature type="domain" description="Neurotransmitter-gated ion-channel transmembrane" evidence="14">
    <location>
        <begin position="701"/>
        <end position="800"/>
    </location>
</feature>
<dbReference type="GO" id="GO:0005230">
    <property type="term" value="F:extracellular ligand-gated monoatomic ion channel activity"/>
    <property type="evidence" value="ECO:0007669"/>
    <property type="project" value="InterPro"/>
</dbReference>
<feature type="coiled-coil region" evidence="12">
    <location>
        <begin position="296"/>
        <end position="340"/>
    </location>
</feature>
<protein>
    <submittedName>
        <fullName evidence="15 17">Uncharacterized protein</fullName>
    </submittedName>
</protein>
<dbReference type="InterPro" id="IPR036719">
    <property type="entry name" value="Neuro-gated_channel_TM_sf"/>
</dbReference>
<keyword evidence="8 11" id="KW-0406">Ion transport</keyword>
<dbReference type="WBParaSite" id="SRAE_X000104100.1">
    <property type="protein sequence ID" value="SRAE_X000104100.1"/>
    <property type="gene ID" value="WBGene00266604"/>
</dbReference>
<dbReference type="RefSeq" id="XP_024498501.1">
    <property type="nucleotide sequence ID" value="XM_024648474.1"/>
</dbReference>
<keyword evidence="5 11" id="KW-0812">Transmembrane</keyword>
<evidence type="ECO:0000256" key="8">
    <source>
        <dbReference type="ARBA" id="ARBA00023065"/>
    </source>
</evidence>
<evidence type="ECO:0000313" key="18">
    <source>
        <dbReference type="WormBase" id="SRAE_X000104100"/>
    </source>
</evidence>
<reference evidence="16" key="1">
    <citation type="submission" date="2014-09" db="EMBL/GenBank/DDBJ databases">
        <authorList>
            <person name="Martin A.A."/>
        </authorList>
    </citation>
    <scope>NUCLEOTIDE SEQUENCE</scope>
    <source>
        <strain evidence="16">ED321</strain>
    </source>
</reference>
<sequence>MVMIRYSTQSYYSTYGWRLKFKKLFLIIFFGYIIFFTISNLTTTTSIDNDNNINNSTNIKEKSKTINDNVKTFLTNNSINDILIESGTGGNWSQLMEELTESIRNFSRDLNFLNIDKSYKAREYGLKIDSLKECSLLNGNISLNNNETDTKSIETKKDEETDTVFHFISLILDDNKDVNKTKELIKDKSRLKEIGMDEKLLDTYKAIYIDFKEICQNYPDNKWYNTTEEAIQLNIIDGKLICSPFTVELTPSKESMKELEEKLNKIVIEYIINNENNYIDPFNGNFTSLQSFFNKTEINKENLSEYLEKIEKLLEENNLIEKINTRIKRKNDEEKKEEETNDDNIEDENIAEKKKEWMDETVIEEREVWIEINVKEVVYSIMEIHSPLAAKALNLNIDEGDFKHHKHVYLYLNGICSSYMPEVLDNDQEHVGDSNDDSLPIGVNITALQENGIDLKELAQTLRNDTAVNTILDRVQNYSERNLGSSYIKPILEKIHYDMYSAPIVFAGSAVEVRFGIYIESMSNFQTTTMDYDMDIYLIMAWRDVRLVNNYSSPILVKEEDVLEMIWRPDPFFANAKEAEYHEVTFFNFLMRIFNDGLVLYETRIKLKPSCNLILCKYPHDYQYCDLKIKSFAYPTTTVRFEWFSEKIHAIDKNPDVKLPELYIDKYYPLYCNRTRKSGDFSCLRAMFILRRDVGYHIAQTYIPTSLALMFSWVGVWLPEEFMEGRIGVAITVLLTLSTESAGAREHLPSVSYLKAIDLWFGYITGFVFFTLLQTLFVIGFDKKANNLKKMVKKNEKYLTYEEAQNLLNKALKYHRLGRKFDNLCRVFYPVTFILFLMMYFFIYTEGRQDDCITR</sequence>
<evidence type="ECO:0000256" key="11">
    <source>
        <dbReference type="RuleBase" id="RU000687"/>
    </source>
</evidence>
<dbReference type="InterPro" id="IPR006029">
    <property type="entry name" value="Neurotrans-gated_channel_TM"/>
</dbReference>
<evidence type="ECO:0000313" key="15">
    <source>
        <dbReference type="EMBL" id="CEF59290.1"/>
    </source>
</evidence>
<dbReference type="InterPro" id="IPR006202">
    <property type="entry name" value="Neur_chan_lig-bd"/>
</dbReference>
<dbReference type="CDD" id="cd18987">
    <property type="entry name" value="LGIC_ECD_anion"/>
    <property type="match status" value="1"/>
</dbReference>
<evidence type="ECO:0000256" key="3">
    <source>
        <dbReference type="ARBA" id="ARBA00022448"/>
    </source>
</evidence>
<proteinExistence type="inferred from homology"/>
<comment type="caution">
    <text evidence="11">Lacks conserved residue(s) required for the propagation of feature annotation.</text>
</comment>
<feature type="transmembrane region" description="Helical" evidence="11">
    <location>
        <begin position="760"/>
        <end position="781"/>
    </location>
</feature>
<dbReference type="GO" id="GO:0005886">
    <property type="term" value="C:plasma membrane"/>
    <property type="evidence" value="ECO:0007669"/>
    <property type="project" value="UniProtKB-SubCell"/>
</dbReference>
<dbReference type="InterPro" id="IPR036734">
    <property type="entry name" value="Neur_chan_lig-bd_sf"/>
</dbReference>
<dbReference type="AlphaFoldDB" id="A0A090KTW5"/>
<evidence type="ECO:0000259" key="13">
    <source>
        <dbReference type="Pfam" id="PF02931"/>
    </source>
</evidence>
<evidence type="ECO:0000256" key="10">
    <source>
        <dbReference type="ARBA" id="ARBA00023303"/>
    </source>
</evidence>
<dbReference type="SUPFAM" id="SSF90112">
    <property type="entry name" value="Neurotransmitter-gated ion-channel transmembrane pore"/>
    <property type="match status" value="1"/>
</dbReference>
<dbReference type="InterPro" id="IPR038050">
    <property type="entry name" value="Neuro_actylchol_rec"/>
</dbReference>
<dbReference type="OrthoDB" id="442503at2759"/>
<dbReference type="FunFam" id="1.20.58.390:FF:000055">
    <property type="entry name" value="Ligand-Gated ion Channel"/>
    <property type="match status" value="1"/>
</dbReference>
<feature type="transmembrane region" description="Helical" evidence="11">
    <location>
        <begin position="21"/>
        <end position="41"/>
    </location>
</feature>
<name>A0A090KTW5_STRRB</name>
<feature type="transmembrane region" description="Helical" evidence="11">
    <location>
        <begin position="823"/>
        <end position="843"/>
    </location>
</feature>
<evidence type="ECO:0000256" key="12">
    <source>
        <dbReference type="SAM" id="Coils"/>
    </source>
</evidence>
<dbReference type="PROSITE" id="PS00236">
    <property type="entry name" value="NEUROTR_ION_CHANNEL"/>
    <property type="match status" value="1"/>
</dbReference>
<dbReference type="Pfam" id="PF02932">
    <property type="entry name" value="Neur_chan_memb"/>
    <property type="match status" value="1"/>
</dbReference>
<evidence type="ECO:0000256" key="4">
    <source>
        <dbReference type="ARBA" id="ARBA00022475"/>
    </source>
</evidence>
<dbReference type="InterPro" id="IPR006201">
    <property type="entry name" value="Neur_channel"/>
</dbReference>
<gene>
    <name evidence="15 17 18" type="ORF">SRAE_X000104100</name>
</gene>
<dbReference type="PRINTS" id="PR00253">
    <property type="entry name" value="GABAARECEPTR"/>
</dbReference>
<evidence type="ECO:0000256" key="5">
    <source>
        <dbReference type="ARBA" id="ARBA00022692"/>
    </source>
</evidence>
<dbReference type="SUPFAM" id="SSF63712">
    <property type="entry name" value="Nicotinic receptor ligand binding domain-like"/>
    <property type="match status" value="1"/>
</dbReference>
<dbReference type="GO" id="GO:0004888">
    <property type="term" value="F:transmembrane signaling receptor activity"/>
    <property type="evidence" value="ECO:0007669"/>
    <property type="project" value="InterPro"/>
</dbReference>
<keyword evidence="16" id="KW-1185">Reference proteome</keyword>
<evidence type="ECO:0000259" key="14">
    <source>
        <dbReference type="Pfam" id="PF02932"/>
    </source>
</evidence>
<dbReference type="EMBL" id="LN609396">
    <property type="protein sequence ID" value="CEF59290.1"/>
    <property type="molecule type" value="Genomic_DNA"/>
</dbReference>
<keyword evidence="7 11" id="KW-1133">Transmembrane helix</keyword>
<dbReference type="InterPro" id="IPR006028">
    <property type="entry name" value="GABAA/Glycine_rcpt"/>
</dbReference>
<evidence type="ECO:0000256" key="2">
    <source>
        <dbReference type="ARBA" id="ARBA00004236"/>
    </source>
</evidence>
<dbReference type="CDD" id="cd19049">
    <property type="entry name" value="LGIC_TM_anion"/>
    <property type="match status" value="1"/>
</dbReference>
<comment type="similarity">
    <text evidence="11">Belongs to the ligand-gated ion channel (TC 1.A.9) family.</text>
</comment>
<keyword evidence="4" id="KW-1003">Cell membrane</keyword>
<dbReference type="Gene3D" id="2.70.170.10">
    <property type="entry name" value="Neurotransmitter-gated ion-channel ligand-binding domain"/>
    <property type="match status" value="1"/>
</dbReference>
<keyword evidence="12" id="KW-0175">Coiled coil</keyword>
<evidence type="ECO:0000313" key="16">
    <source>
        <dbReference type="Proteomes" id="UP000035682"/>
    </source>
</evidence>
<evidence type="ECO:0000256" key="7">
    <source>
        <dbReference type="ARBA" id="ARBA00022989"/>
    </source>
</evidence>
<keyword evidence="9 11" id="KW-0472">Membrane</keyword>
<comment type="subcellular location">
    <subcellularLocation>
        <location evidence="2">Cell membrane</location>
    </subcellularLocation>
    <subcellularLocation>
        <location evidence="1">Membrane</location>
        <topology evidence="1">Multi-pass membrane protein</topology>
    </subcellularLocation>
</comment>
<dbReference type="Gene3D" id="1.20.58.390">
    <property type="entry name" value="Neurotransmitter-gated ion-channel transmembrane domain"/>
    <property type="match status" value="1"/>
</dbReference>
<dbReference type="Pfam" id="PF02931">
    <property type="entry name" value="Neur_chan_LBD"/>
    <property type="match status" value="1"/>
</dbReference>
<keyword evidence="3 11" id="KW-0813">Transport</keyword>